<dbReference type="Gene3D" id="3.40.50.12780">
    <property type="entry name" value="N-terminal domain of ligase-like"/>
    <property type="match status" value="1"/>
</dbReference>
<comment type="similarity">
    <text evidence="1">Belongs to the ATP-dependent AMP-binding enzyme family.</text>
</comment>
<feature type="compositionally biased region" description="Basic and acidic residues" evidence="3">
    <location>
        <begin position="481"/>
        <end position="496"/>
    </location>
</feature>
<keyword evidence="2 6" id="KW-0436">Ligase</keyword>
<evidence type="ECO:0000256" key="3">
    <source>
        <dbReference type="SAM" id="MobiDB-lite"/>
    </source>
</evidence>
<reference evidence="6 7" key="1">
    <citation type="submission" date="2013-02" db="EMBL/GenBank/DDBJ databases">
        <title>Whole genome shotgun sequence of Gordonia malaquae NBRC 108250.</title>
        <authorList>
            <person name="Yoshida I."/>
            <person name="Hosoyama A."/>
            <person name="Tsuchikane K."/>
            <person name="Ando Y."/>
            <person name="Baba S."/>
            <person name="Ohji S."/>
            <person name="Hamada M."/>
            <person name="Tamura T."/>
            <person name="Yamazoe A."/>
            <person name="Yamazaki S."/>
            <person name="Fujita N."/>
        </authorList>
    </citation>
    <scope>NUCLEOTIDE SEQUENCE [LARGE SCALE GENOMIC DNA]</scope>
    <source>
        <strain evidence="6 7">NBRC 108250</strain>
    </source>
</reference>
<evidence type="ECO:0000259" key="5">
    <source>
        <dbReference type="Pfam" id="PF13193"/>
    </source>
</evidence>
<accession>M3VFD9</accession>
<dbReference type="PROSITE" id="PS00455">
    <property type="entry name" value="AMP_BINDING"/>
    <property type="match status" value="1"/>
</dbReference>
<dbReference type="SUPFAM" id="SSF56801">
    <property type="entry name" value="Acetyl-CoA synthetase-like"/>
    <property type="match status" value="1"/>
</dbReference>
<evidence type="ECO:0000313" key="7">
    <source>
        <dbReference type="Proteomes" id="UP000035009"/>
    </source>
</evidence>
<dbReference type="PANTHER" id="PTHR43201:SF5">
    <property type="entry name" value="MEDIUM-CHAIN ACYL-COA LIGASE ACSF2, MITOCHONDRIAL"/>
    <property type="match status" value="1"/>
</dbReference>
<evidence type="ECO:0000256" key="2">
    <source>
        <dbReference type="ARBA" id="ARBA00022598"/>
    </source>
</evidence>
<proteinExistence type="inferred from homology"/>
<dbReference type="InterPro" id="IPR020845">
    <property type="entry name" value="AMP-binding_CS"/>
</dbReference>
<protein>
    <submittedName>
        <fullName evidence="6">Putative fatty-acid--CoA ligase</fullName>
    </submittedName>
</protein>
<dbReference type="Gene3D" id="3.30.300.30">
    <property type="match status" value="1"/>
</dbReference>
<dbReference type="GO" id="GO:0031956">
    <property type="term" value="F:medium-chain fatty acid-CoA ligase activity"/>
    <property type="evidence" value="ECO:0007669"/>
    <property type="project" value="TreeGrafter"/>
</dbReference>
<dbReference type="EMBL" id="BAOP01000014">
    <property type="protein sequence ID" value="GAC80019.1"/>
    <property type="molecule type" value="Genomic_DNA"/>
</dbReference>
<dbReference type="STRING" id="410332.SAMN04488550_1645"/>
<feature type="domain" description="AMP-dependent synthetase/ligase" evidence="4">
    <location>
        <begin position="17"/>
        <end position="356"/>
    </location>
</feature>
<dbReference type="Pfam" id="PF13193">
    <property type="entry name" value="AMP-binding_C"/>
    <property type="match status" value="1"/>
</dbReference>
<sequence>MTDMSTGGLAVPRLPQTRAADAPGAPALADDRIELTNERFSNAVATAATHLAAAGVRRGDVVGLLLTNRVELVVALFAAWRLGAAVTPVNPALAVPEVEFQTADAGVRVLVVEPGAQAPSLMTAVECTALLEPAPGPAAPEEDVDGTDVALLIYTAGTTGKPKGVMITHHNIDAMTASFIEHFRFTADDHSLLVLPLFHANGVVLGTLTPLRAGGRATIAGRFRPDEFFPAVQRHRPTYFSAVPAIYAMLTALPDDVRPATDSVRFGICGAAPMPADLIARFERRFGIPIVEGYGLSETTTASAINPLDSVRKPGTVGPPLPGQRIRIVDAQLNDVPLGESGEVVIAGDVVMAGYLNRPEATAETIVDGWLRTGDVGRIDDDGYLQLVDRVKDMIIRGGENIYPKEIEAQIYHDPGVFEAAVIGRPHDVLGEEPVAYVSFRAGAASNVETIANDLRRRIALIKNPVEIIELSELPKNPVGKIDKPTLRRRDAERTSPGRTSR</sequence>
<comment type="caution">
    <text evidence="6">The sequence shown here is derived from an EMBL/GenBank/DDBJ whole genome shotgun (WGS) entry which is preliminary data.</text>
</comment>
<dbReference type="Proteomes" id="UP000035009">
    <property type="component" value="Unassembled WGS sequence"/>
</dbReference>
<feature type="region of interest" description="Disordered" evidence="3">
    <location>
        <begin position="1"/>
        <end position="24"/>
    </location>
</feature>
<name>M3VFD9_GORML</name>
<dbReference type="InterPro" id="IPR042099">
    <property type="entry name" value="ANL_N_sf"/>
</dbReference>
<feature type="region of interest" description="Disordered" evidence="3">
    <location>
        <begin position="480"/>
        <end position="502"/>
    </location>
</feature>
<evidence type="ECO:0000259" key="4">
    <source>
        <dbReference type="Pfam" id="PF00501"/>
    </source>
</evidence>
<dbReference type="InterPro" id="IPR045851">
    <property type="entry name" value="AMP-bd_C_sf"/>
</dbReference>
<evidence type="ECO:0000256" key="1">
    <source>
        <dbReference type="ARBA" id="ARBA00006432"/>
    </source>
</evidence>
<dbReference type="AlphaFoldDB" id="M3VFD9"/>
<dbReference type="InterPro" id="IPR025110">
    <property type="entry name" value="AMP-bd_C"/>
</dbReference>
<organism evidence="6 7">
    <name type="scientific">Gordonia malaquae NBRC 108250</name>
    <dbReference type="NCBI Taxonomy" id="1223542"/>
    <lineage>
        <taxon>Bacteria</taxon>
        <taxon>Bacillati</taxon>
        <taxon>Actinomycetota</taxon>
        <taxon>Actinomycetes</taxon>
        <taxon>Mycobacteriales</taxon>
        <taxon>Gordoniaceae</taxon>
        <taxon>Gordonia</taxon>
    </lineage>
</organism>
<dbReference type="Pfam" id="PF00501">
    <property type="entry name" value="AMP-binding"/>
    <property type="match status" value="1"/>
</dbReference>
<keyword evidence="7" id="KW-1185">Reference proteome</keyword>
<gene>
    <name evidence="6" type="ORF">GM1_014_00110</name>
</gene>
<dbReference type="PANTHER" id="PTHR43201">
    <property type="entry name" value="ACYL-COA SYNTHETASE"/>
    <property type="match status" value="1"/>
</dbReference>
<evidence type="ECO:0000313" key="6">
    <source>
        <dbReference type="EMBL" id="GAC80019.1"/>
    </source>
</evidence>
<feature type="domain" description="AMP-binding enzyme C-terminal" evidence="5">
    <location>
        <begin position="406"/>
        <end position="481"/>
    </location>
</feature>
<dbReference type="InterPro" id="IPR000873">
    <property type="entry name" value="AMP-dep_synth/lig_dom"/>
</dbReference>
<dbReference type="GO" id="GO:0006631">
    <property type="term" value="P:fatty acid metabolic process"/>
    <property type="evidence" value="ECO:0007669"/>
    <property type="project" value="TreeGrafter"/>
</dbReference>
<dbReference type="eggNOG" id="COG0318">
    <property type="taxonomic scope" value="Bacteria"/>
</dbReference>